<keyword evidence="1" id="KW-1015">Disulfide bond</keyword>
<dbReference type="Pfam" id="PF00089">
    <property type="entry name" value="Trypsin"/>
    <property type="match status" value="1"/>
</dbReference>
<proteinExistence type="inferred from homology"/>
<evidence type="ECO:0000256" key="1">
    <source>
        <dbReference type="ARBA" id="ARBA00023157"/>
    </source>
</evidence>
<dbReference type="RefSeq" id="XP_024085762.1">
    <property type="nucleotide sequence ID" value="XM_024229994.1"/>
</dbReference>
<dbReference type="PROSITE" id="PS50240">
    <property type="entry name" value="TRYPSIN_DOM"/>
    <property type="match status" value="1"/>
</dbReference>
<reference evidence="4" key="1">
    <citation type="submission" date="2022-01" db="UniProtKB">
        <authorList>
            <consortium name="EnsemblMetazoa"/>
        </authorList>
    </citation>
    <scope>IDENTIFICATION</scope>
</reference>
<name>A0A8I6SUL6_CIMLE</name>
<comment type="similarity">
    <text evidence="2">Belongs to the peptidase S1 family. CLIP subfamily.</text>
</comment>
<feature type="domain" description="Peptidase S1" evidence="3">
    <location>
        <begin position="50"/>
        <end position="297"/>
    </location>
</feature>
<evidence type="ECO:0000259" key="3">
    <source>
        <dbReference type="PROSITE" id="PS50240"/>
    </source>
</evidence>
<dbReference type="InterPro" id="IPR009003">
    <property type="entry name" value="Peptidase_S1_PA"/>
</dbReference>
<dbReference type="InterPro" id="IPR001254">
    <property type="entry name" value="Trypsin_dom"/>
</dbReference>
<dbReference type="InterPro" id="IPR043504">
    <property type="entry name" value="Peptidase_S1_PA_chymotrypsin"/>
</dbReference>
<keyword evidence="5" id="KW-1185">Reference proteome</keyword>
<protein>
    <recommendedName>
        <fullName evidence="3">Peptidase S1 domain-containing protein</fullName>
    </recommendedName>
</protein>
<dbReference type="GO" id="GO:0006508">
    <property type="term" value="P:proteolysis"/>
    <property type="evidence" value="ECO:0007669"/>
    <property type="project" value="InterPro"/>
</dbReference>
<dbReference type="SMART" id="SM00020">
    <property type="entry name" value="Tryp_SPc"/>
    <property type="match status" value="1"/>
</dbReference>
<dbReference type="InterPro" id="IPR051487">
    <property type="entry name" value="Ser/Thr_Proteases_Immune/Dev"/>
</dbReference>
<dbReference type="AlphaFoldDB" id="A0A8I6SUL6"/>
<dbReference type="InterPro" id="IPR018114">
    <property type="entry name" value="TRYPSIN_HIS"/>
</dbReference>
<accession>A0A8I6SUL6</accession>
<dbReference type="OrthoDB" id="10061449at2759"/>
<dbReference type="PANTHER" id="PTHR24256">
    <property type="entry name" value="TRYPTASE-RELATED"/>
    <property type="match status" value="1"/>
</dbReference>
<dbReference type="EnsemblMetazoa" id="XM_024229994.1">
    <property type="protein sequence ID" value="XP_024085762.1"/>
    <property type="gene ID" value="LOC106664816"/>
</dbReference>
<evidence type="ECO:0000313" key="5">
    <source>
        <dbReference type="Proteomes" id="UP000494040"/>
    </source>
</evidence>
<evidence type="ECO:0000313" key="4">
    <source>
        <dbReference type="EnsemblMetazoa" id="XP_024085762.1"/>
    </source>
</evidence>
<dbReference type="SUPFAM" id="SSF50494">
    <property type="entry name" value="Trypsin-like serine proteases"/>
    <property type="match status" value="1"/>
</dbReference>
<dbReference type="GO" id="GO:0004252">
    <property type="term" value="F:serine-type endopeptidase activity"/>
    <property type="evidence" value="ECO:0007669"/>
    <property type="project" value="InterPro"/>
</dbReference>
<dbReference type="Proteomes" id="UP000494040">
    <property type="component" value="Unassembled WGS sequence"/>
</dbReference>
<evidence type="ECO:0000256" key="2">
    <source>
        <dbReference type="ARBA" id="ARBA00024195"/>
    </source>
</evidence>
<dbReference type="Gene3D" id="2.40.10.10">
    <property type="entry name" value="Trypsin-like serine proteases"/>
    <property type="match status" value="1"/>
</dbReference>
<dbReference type="GeneID" id="106664816"/>
<sequence length="329" mass="36833">MLLYFNSMLYSMYWRGNLRRQLNCKSLMELSLFILFISDYYCPASGIIKIIGGRKAKRGEFPATVCYDGFSRCGGTLVTLEAVISAAHCFIRHKGHLHPNDIIIIGGVVNLNERSGEEQLSYVRDFIIHEKFERRQIIFDVYTLYDIALAFLESPFVVTETVKPALFPAKDAEGMKHFLDKVRAKGASCFATGYGVWAKKGRKKILSDNLKVAELRLLPDDECALETEMIGKEVCATSIGLSHRTAPGDSGSTFYCDGFVIGMAKGRSSFLTKGKNISTLIFTLIGPYIDYFDLEVNEGSPSFQFYQVIFLCLLVCWHVSINGALLPVN</sequence>
<organism evidence="4 5">
    <name type="scientific">Cimex lectularius</name>
    <name type="common">Bed bug</name>
    <name type="synonym">Acanthia lectularia</name>
    <dbReference type="NCBI Taxonomy" id="79782"/>
    <lineage>
        <taxon>Eukaryota</taxon>
        <taxon>Metazoa</taxon>
        <taxon>Ecdysozoa</taxon>
        <taxon>Arthropoda</taxon>
        <taxon>Hexapoda</taxon>
        <taxon>Insecta</taxon>
        <taxon>Pterygota</taxon>
        <taxon>Neoptera</taxon>
        <taxon>Paraneoptera</taxon>
        <taxon>Hemiptera</taxon>
        <taxon>Heteroptera</taxon>
        <taxon>Panheteroptera</taxon>
        <taxon>Cimicomorpha</taxon>
        <taxon>Cimicidae</taxon>
        <taxon>Cimex</taxon>
    </lineage>
</organism>
<dbReference type="KEGG" id="clec:106664816"/>
<dbReference type="PROSITE" id="PS00134">
    <property type="entry name" value="TRYPSIN_HIS"/>
    <property type="match status" value="1"/>
</dbReference>